<dbReference type="PANTHER" id="PTHR34997:SF1">
    <property type="entry name" value="PEPTIDOGLYCAN-BINDING LYSIN DOMAIN"/>
    <property type="match status" value="1"/>
</dbReference>
<proteinExistence type="predicted"/>
<dbReference type="STRING" id="49451.A0A314L7A7"/>
<dbReference type="Gene3D" id="3.10.350.10">
    <property type="entry name" value="LysM domain"/>
    <property type="match status" value="1"/>
</dbReference>
<feature type="domain" description="LysM" evidence="4">
    <location>
        <begin position="40"/>
        <end position="84"/>
    </location>
</feature>
<dbReference type="InterPro" id="IPR036779">
    <property type="entry name" value="LysM_dom_sf"/>
</dbReference>
<evidence type="ECO:0000256" key="3">
    <source>
        <dbReference type="SAM" id="SignalP"/>
    </source>
</evidence>
<protein>
    <recommendedName>
        <fullName evidence="4">LysM domain-containing protein</fullName>
    </recommendedName>
</protein>
<dbReference type="Gramene" id="OIT36754">
    <property type="protein sequence ID" value="OIT36754"/>
    <property type="gene ID" value="A4A49_60220"/>
</dbReference>
<evidence type="ECO:0000313" key="6">
    <source>
        <dbReference type="Proteomes" id="UP000187609"/>
    </source>
</evidence>
<dbReference type="SUPFAM" id="SSF54106">
    <property type="entry name" value="LysM domain"/>
    <property type="match status" value="1"/>
</dbReference>
<evidence type="ECO:0000256" key="1">
    <source>
        <dbReference type="ARBA" id="ARBA00022669"/>
    </source>
</evidence>
<keyword evidence="2" id="KW-0843">Virulence</keyword>
<dbReference type="EMBL" id="MJEQ01000394">
    <property type="protein sequence ID" value="OIT36754.1"/>
    <property type="molecule type" value="Genomic_DNA"/>
</dbReference>
<organism evidence="5 6">
    <name type="scientific">Nicotiana attenuata</name>
    <name type="common">Coyote tobacco</name>
    <dbReference type="NCBI Taxonomy" id="49451"/>
    <lineage>
        <taxon>Eukaryota</taxon>
        <taxon>Viridiplantae</taxon>
        <taxon>Streptophyta</taxon>
        <taxon>Embryophyta</taxon>
        <taxon>Tracheophyta</taxon>
        <taxon>Spermatophyta</taxon>
        <taxon>Magnoliopsida</taxon>
        <taxon>eudicotyledons</taxon>
        <taxon>Gunneridae</taxon>
        <taxon>Pentapetalae</taxon>
        <taxon>asterids</taxon>
        <taxon>lamiids</taxon>
        <taxon>Solanales</taxon>
        <taxon>Solanaceae</taxon>
        <taxon>Nicotianoideae</taxon>
        <taxon>Nicotianeae</taxon>
        <taxon>Nicotiana</taxon>
    </lineage>
</organism>
<dbReference type="Proteomes" id="UP000187609">
    <property type="component" value="Unassembled WGS sequence"/>
</dbReference>
<dbReference type="CDD" id="cd00118">
    <property type="entry name" value="LysM"/>
    <property type="match status" value="1"/>
</dbReference>
<comment type="caution">
    <text evidence="5">The sequence shown here is derived from an EMBL/GenBank/DDBJ whole genome shotgun (WGS) entry which is preliminary data.</text>
</comment>
<dbReference type="PANTHER" id="PTHR34997">
    <property type="entry name" value="AM15"/>
    <property type="match status" value="1"/>
</dbReference>
<dbReference type="InterPro" id="IPR052210">
    <property type="entry name" value="LysM1-like"/>
</dbReference>
<gene>
    <name evidence="5" type="ORF">A4A49_60220</name>
</gene>
<keyword evidence="3" id="KW-0732">Signal</keyword>
<keyword evidence="1" id="KW-0147">Chitin-binding</keyword>
<feature type="signal peptide" evidence="3">
    <location>
        <begin position="1"/>
        <end position="23"/>
    </location>
</feature>
<dbReference type="PROSITE" id="PS51782">
    <property type="entry name" value="LYSM"/>
    <property type="match status" value="1"/>
</dbReference>
<sequence length="89" mass="9969">MARANYKVSFVLLFLLSIYVAESRILPSENGTNSVLVCSKIYGANIEDTCFSIMRNFSVIPEVFTTFNPNLNCDKMFVGQWICLDGSSI</sequence>
<name>A0A314L7A7_NICAT</name>
<evidence type="ECO:0000259" key="4">
    <source>
        <dbReference type="PROSITE" id="PS51782"/>
    </source>
</evidence>
<feature type="chain" id="PRO_5016406491" description="LysM domain-containing protein" evidence="3">
    <location>
        <begin position="24"/>
        <end position="89"/>
    </location>
</feature>
<evidence type="ECO:0000256" key="2">
    <source>
        <dbReference type="ARBA" id="ARBA00023026"/>
    </source>
</evidence>
<keyword evidence="6" id="KW-1185">Reference proteome</keyword>
<dbReference type="InterPro" id="IPR018392">
    <property type="entry name" value="LysM"/>
</dbReference>
<accession>A0A314L7A7</accession>
<evidence type="ECO:0000313" key="5">
    <source>
        <dbReference type="EMBL" id="OIT36754.1"/>
    </source>
</evidence>
<dbReference type="GO" id="GO:0008061">
    <property type="term" value="F:chitin binding"/>
    <property type="evidence" value="ECO:0007669"/>
    <property type="project" value="UniProtKB-KW"/>
</dbReference>
<dbReference type="AlphaFoldDB" id="A0A314L7A7"/>
<reference evidence="5" key="1">
    <citation type="submission" date="2016-11" db="EMBL/GenBank/DDBJ databases">
        <title>The genome of Nicotiana attenuata.</title>
        <authorList>
            <person name="Xu S."/>
            <person name="Brockmoeller T."/>
            <person name="Gaquerel E."/>
            <person name="Navarro A."/>
            <person name="Kuhl H."/>
            <person name="Gase K."/>
            <person name="Ling Z."/>
            <person name="Zhou W."/>
            <person name="Kreitzer C."/>
            <person name="Stanke M."/>
            <person name="Tang H."/>
            <person name="Lyons E."/>
            <person name="Pandey P."/>
            <person name="Pandey S.P."/>
            <person name="Timmermann B."/>
            <person name="Baldwin I.T."/>
        </authorList>
    </citation>
    <scope>NUCLEOTIDE SEQUENCE [LARGE SCALE GENOMIC DNA]</scope>
    <source>
        <strain evidence="5">UT</strain>
    </source>
</reference>